<keyword evidence="3" id="KW-0328">Glycosyltransferase</keyword>
<dbReference type="RefSeq" id="XP_044318557.1">
    <property type="nucleotide sequence ID" value="XM_044462622.1"/>
</dbReference>
<reference evidence="5" key="2">
    <citation type="submission" date="2018-10" db="UniProtKB">
        <authorList>
            <consortium name="EnsemblPlants"/>
        </authorList>
    </citation>
    <scope>IDENTIFICATION</scope>
</reference>
<proteinExistence type="inferred from homology"/>
<dbReference type="OMA" id="GVPNMFD"/>
<evidence type="ECO:0000256" key="3">
    <source>
        <dbReference type="RuleBase" id="RU003718"/>
    </source>
</evidence>
<dbReference type="Proteomes" id="UP000019116">
    <property type="component" value="Chromosome 2B"/>
</dbReference>
<gene>
    <name evidence="5" type="primary">LOC123039469</name>
</gene>
<dbReference type="EC" id="2.4.1.-" evidence="4"/>
<dbReference type="PaxDb" id="4565-Traes_2BL_413B43203.1"/>
<dbReference type="EnsemblPlants" id="TraesCS2B02G509500.1">
    <property type="protein sequence ID" value="TraesCS2B02G509500.1.cds1"/>
    <property type="gene ID" value="TraesCS2B02G509500"/>
</dbReference>
<dbReference type="InterPro" id="IPR035595">
    <property type="entry name" value="UDP_glycos_trans_CS"/>
</dbReference>
<dbReference type="Gramene" id="TraesNOR2B03G01051790.1">
    <property type="protein sequence ID" value="TraesNOR2B03G01051790.1.CDS1"/>
    <property type="gene ID" value="TraesNOR2B03G01051790"/>
</dbReference>
<evidence type="ECO:0000256" key="1">
    <source>
        <dbReference type="ARBA" id="ARBA00009995"/>
    </source>
</evidence>
<dbReference type="Pfam" id="PF00201">
    <property type="entry name" value="UDPGT"/>
    <property type="match status" value="1"/>
</dbReference>
<dbReference type="GeneID" id="123039469"/>
<reference evidence="5" key="1">
    <citation type="submission" date="2018-08" db="EMBL/GenBank/DDBJ databases">
        <authorList>
            <person name="Rossello M."/>
        </authorList>
    </citation>
    <scope>NUCLEOTIDE SEQUENCE [LARGE SCALE GENOMIC DNA]</scope>
    <source>
        <strain evidence="5">cv. Chinese Spring</strain>
    </source>
</reference>
<dbReference type="Gramene" id="TraesCS2B03G1281000.1">
    <property type="protein sequence ID" value="TraesCS2B03G1281000.1.CDS1"/>
    <property type="gene ID" value="TraesCS2B03G1281000"/>
</dbReference>
<evidence type="ECO:0000256" key="4">
    <source>
        <dbReference type="RuleBase" id="RU362057"/>
    </source>
</evidence>
<dbReference type="Gramene" id="TraesJAG2B03G01036330.1">
    <property type="protein sequence ID" value="TraesJAG2B03G01036330.1.CDS1"/>
    <property type="gene ID" value="TraesJAG2B03G01036330"/>
</dbReference>
<evidence type="ECO:0000313" key="5">
    <source>
        <dbReference type="EnsemblPlants" id="TraesCS2B02G509500.1.cds1"/>
    </source>
</evidence>
<keyword evidence="6" id="KW-1185">Reference proteome</keyword>
<comment type="similarity">
    <text evidence="1 3">Belongs to the UDP-glycosyltransferase family.</text>
</comment>
<dbReference type="Gramene" id="TraesCS2B02G509500.1">
    <property type="protein sequence ID" value="TraesCS2B02G509500.1.cds1"/>
    <property type="gene ID" value="TraesCS2B02G509500"/>
</dbReference>
<keyword evidence="2 3" id="KW-0808">Transferase</keyword>
<dbReference type="CDD" id="cd03784">
    <property type="entry name" value="GT1_Gtf-like"/>
    <property type="match status" value="1"/>
</dbReference>
<dbReference type="Gramene" id="TraesROB_scaffold_007163_01G000100.1">
    <property type="protein sequence ID" value="TraesROB_scaffold_007163_01G000100.1"/>
    <property type="gene ID" value="TraesROB_scaffold_007163_01G000100"/>
</dbReference>
<dbReference type="PROSITE" id="PS00375">
    <property type="entry name" value="UDPGT"/>
    <property type="match status" value="1"/>
</dbReference>
<dbReference type="Gene3D" id="3.40.50.2000">
    <property type="entry name" value="Glycogen Phosphorylase B"/>
    <property type="match status" value="2"/>
</dbReference>
<dbReference type="GO" id="GO:0035251">
    <property type="term" value="F:UDP-glucosyltransferase activity"/>
    <property type="evidence" value="ECO:0000318"/>
    <property type="project" value="GO_Central"/>
</dbReference>
<dbReference type="PANTHER" id="PTHR11926">
    <property type="entry name" value="GLUCOSYL/GLUCURONOSYL TRANSFERASES"/>
    <property type="match status" value="1"/>
</dbReference>
<name>A0A3B6CDP1_WHEAT</name>
<dbReference type="AlphaFoldDB" id="A0A3B6CDP1"/>
<protein>
    <recommendedName>
        <fullName evidence="4">Glycosyltransferase</fullName>
        <ecNumber evidence="4">2.4.1.-</ecNumber>
    </recommendedName>
</protein>
<evidence type="ECO:0000256" key="2">
    <source>
        <dbReference type="ARBA" id="ARBA00022679"/>
    </source>
</evidence>
<sequence>MATDEQHQRHSRNGGVHTGHHFLIVAYGVQSHLNPCRVLAHRLARIHGVDGSGPVLATVSLPVSAHRRMFPSSRDVDNKDAASATDGVVSYAPYSNGLDDGSMARDGEARARSRQATFESLSAVVATLAARGRPVTCVVCSMVLPAALDVAREHAIPLAVYWIQPATVLAAYYHYFHGHGHLVASHAADPAYEVSLPGLPRPLRIRDFPSFLVDTTGSELAKVFNEAAGELFERLGDHGCTKVLVNTFDELEPAALAAMKEHLDVFAVGPVIGSSSAEPRIHLFSHAGADVKRYMEWLGAQAVRSVVYVSFGSVWTYSEKQMEEIASGLRRCGRPYLLVVRNDGRQEDVSRSLDDLVQEGLGMVVEWCDQPKVLSHPSVGCFVTHCGWNSTLEAMALGVPVVAAPSLFDQPTNAFLIEEEWASGVRGERNSEGVFTGEELARCVELLMGHGPRAIEIRERVEALKGMAQEAAASGGPAERSLRSFVMAAGSSDEVCRNTPPNLSKSIKSMHAGVDQLALSIGRS</sequence>
<dbReference type="FunFam" id="3.40.50.2000:FF:000352">
    <property type="entry name" value="Glycosyltransferase"/>
    <property type="match status" value="1"/>
</dbReference>
<dbReference type="PANTHER" id="PTHR11926:SF1534">
    <property type="entry name" value="GLYCOSYLTRANSFERASE"/>
    <property type="match status" value="1"/>
</dbReference>
<accession>A0A3B6CDP1</accession>
<dbReference type="InterPro" id="IPR002213">
    <property type="entry name" value="UDP_glucos_trans"/>
</dbReference>
<dbReference type="STRING" id="4565.A0A3B6CDP1"/>
<dbReference type="OrthoDB" id="5835829at2759"/>
<evidence type="ECO:0000313" key="6">
    <source>
        <dbReference type="Proteomes" id="UP000019116"/>
    </source>
</evidence>
<dbReference type="SMR" id="A0A3B6CDP1"/>
<organism evidence="5">
    <name type="scientific">Triticum aestivum</name>
    <name type="common">Wheat</name>
    <dbReference type="NCBI Taxonomy" id="4565"/>
    <lineage>
        <taxon>Eukaryota</taxon>
        <taxon>Viridiplantae</taxon>
        <taxon>Streptophyta</taxon>
        <taxon>Embryophyta</taxon>
        <taxon>Tracheophyta</taxon>
        <taxon>Spermatophyta</taxon>
        <taxon>Magnoliopsida</taxon>
        <taxon>Liliopsida</taxon>
        <taxon>Poales</taxon>
        <taxon>Poaceae</taxon>
        <taxon>BOP clade</taxon>
        <taxon>Pooideae</taxon>
        <taxon>Triticodae</taxon>
        <taxon>Triticeae</taxon>
        <taxon>Triticinae</taxon>
        <taxon>Triticum</taxon>
    </lineage>
</organism>
<dbReference type="SUPFAM" id="SSF53756">
    <property type="entry name" value="UDP-Glycosyltransferase/glycogen phosphorylase"/>
    <property type="match status" value="1"/>
</dbReference>